<name>A0A1K1P1B3_9FLAO</name>
<keyword evidence="1" id="KW-0472">Membrane</keyword>
<feature type="domain" description="DUF4236" evidence="2">
    <location>
        <begin position="3"/>
        <end position="52"/>
    </location>
</feature>
<sequence>MGLRFQKRIKLGKGLGVTMSKSGLSPSFRTKAGSLSSRGISIRTGIPGLTFRKSLSGFSGKGCLVALSFFLTLGGCIAIGIIRIIF</sequence>
<dbReference type="STRING" id="1150368.SAMN02927921_01556"/>
<dbReference type="Pfam" id="PF14020">
    <property type="entry name" value="DUF4236"/>
    <property type="match status" value="1"/>
</dbReference>
<protein>
    <recommendedName>
        <fullName evidence="2">DUF4236 domain-containing protein</fullName>
    </recommendedName>
</protein>
<dbReference type="Proteomes" id="UP000182248">
    <property type="component" value="Unassembled WGS sequence"/>
</dbReference>
<evidence type="ECO:0000313" key="4">
    <source>
        <dbReference type="Proteomes" id="UP000182248"/>
    </source>
</evidence>
<dbReference type="EMBL" id="FPJE01000007">
    <property type="protein sequence ID" value="SFW41544.1"/>
    <property type="molecule type" value="Genomic_DNA"/>
</dbReference>
<keyword evidence="1" id="KW-0812">Transmembrane</keyword>
<dbReference type="RefSeq" id="WP_072316790.1">
    <property type="nucleotide sequence ID" value="NZ_FPJE01000007.1"/>
</dbReference>
<feature type="transmembrane region" description="Helical" evidence="1">
    <location>
        <begin position="62"/>
        <end position="85"/>
    </location>
</feature>
<evidence type="ECO:0000313" key="3">
    <source>
        <dbReference type="EMBL" id="SFW41544.1"/>
    </source>
</evidence>
<evidence type="ECO:0000259" key="2">
    <source>
        <dbReference type="Pfam" id="PF14020"/>
    </source>
</evidence>
<organism evidence="3 4">
    <name type="scientific">Sinomicrobium oceani</name>
    <dbReference type="NCBI Taxonomy" id="1150368"/>
    <lineage>
        <taxon>Bacteria</taxon>
        <taxon>Pseudomonadati</taxon>
        <taxon>Bacteroidota</taxon>
        <taxon>Flavobacteriia</taxon>
        <taxon>Flavobacteriales</taxon>
        <taxon>Flavobacteriaceae</taxon>
        <taxon>Sinomicrobium</taxon>
    </lineage>
</organism>
<proteinExistence type="predicted"/>
<dbReference type="OrthoDB" id="983149at2"/>
<keyword evidence="1" id="KW-1133">Transmembrane helix</keyword>
<accession>A0A1K1P1B3</accession>
<reference evidence="3 4" key="1">
    <citation type="submission" date="2016-11" db="EMBL/GenBank/DDBJ databases">
        <authorList>
            <person name="Jaros S."/>
            <person name="Januszkiewicz K."/>
            <person name="Wedrychowicz H."/>
        </authorList>
    </citation>
    <scope>NUCLEOTIDE SEQUENCE [LARGE SCALE GENOMIC DNA]</scope>
    <source>
        <strain evidence="3 4">CGMCC 1.12145</strain>
    </source>
</reference>
<dbReference type="AlphaFoldDB" id="A0A1K1P1B3"/>
<keyword evidence="4" id="KW-1185">Reference proteome</keyword>
<evidence type="ECO:0000256" key="1">
    <source>
        <dbReference type="SAM" id="Phobius"/>
    </source>
</evidence>
<dbReference type="InterPro" id="IPR025330">
    <property type="entry name" value="DUF4236"/>
</dbReference>
<gene>
    <name evidence="3" type="ORF">SAMN02927921_01556</name>
</gene>